<evidence type="ECO:0000313" key="2">
    <source>
        <dbReference type="EMBL" id="OBR11118.1"/>
    </source>
</evidence>
<sequence length="175" mass="19932">MVLWFIPAEGTHHLTYAALFDGASDGLREGLRRGGIPKPEFTEMTRSRLSRRHDEEDGRGNDKPMSQSHTTKMAKRRGWTESRSPRTSRELSDDDAASQARITWLQSGARSGQAPGELPWLEPAPQRMVAPEVSPYRRKTLLEFETFRLWPKNDTLQIRLLVEGRRGTLAITSYV</sequence>
<dbReference type="EMBL" id="LTAN01000004">
    <property type="protein sequence ID" value="OBR11118.1"/>
    <property type="molecule type" value="Genomic_DNA"/>
</dbReference>
<dbReference type="Proteomes" id="UP000092177">
    <property type="component" value="Chromosome 4"/>
</dbReference>
<comment type="caution">
    <text evidence="2">The sequence shown here is derived from an EMBL/GenBank/DDBJ whole genome shotgun (WGS) entry which is preliminary data.</text>
</comment>
<feature type="region of interest" description="Disordered" evidence="1">
    <location>
        <begin position="30"/>
        <end position="99"/>
    </location>
</feature>
<feature type="compositionally biased region" description="Basic and acidic residues" evidence="1">
    <location>
        <begin position="40"/>
        <end position="62"/>
    </location>
</feature>
<keyword evidence="3" id="KW-1185">Reference proteome</keyword>
<protein>
    <submittedName>
        <fullName evidence="2">X-pro dipeptidyl-peptidase c-terminal non-catalytic domain-containing protein</fullName>
    </submittedName>
</protein>
<evidence type="ECO:0000256" key="1">
    <source>
        <dbReference type="SAM" id="MobiDB-lite"/>
    </source>
</evidence>
<dbReference type="VEuPathDB" id="FungiDB:CH63R_06810"/>
<name>A0A1B7YH25_COLHI</name>
<dbReference type="RefSeq" id="XP_018159635.1">
    <property type="nucleotide sequence ID" value="XM_018301785.1"/>
</dbReference>
<proteinExistence type="predicted"/>
<evidence type="ECO:0000313" key="3">
    <source>
        <dbReference type="Proteomes" id="UP000092177"/>
    </source>
</evidence>
<feature type="compositionally biased region" description="Basic and acidic residues" evidence="1">
    <location>
        <begin position="78"/>
        <end position="91"/>
    </location>
</feature>
<dbReference type="GeneID" id="28865892"/>
<accession>A0A1B7YH25</accession>
<reference evidence="3" key="1">
    <citation type="journal article" date="2017" name="BMC Genomics">
        <title>Gapless genome assembly of Colletotrichum higginsianum reveals chromosome structure and association of transposable elements with secondary metabolite gene clusters.</title>
        <authorList>
            <person name="Dallery J.-F."/>
            <person name="Lapalu N."/>
            <person name="Zampounis A."/>
            <person name="Pigne S."/>
            <person name="Luyten I."/>
            <person name="Amselem J."/>
            <person name="Wittenberg A.H.J."/>
            <person name="Zhou S."/>
            <person name="de Queiroz M.V."/>
            <person name="Robin G.P."/>
            <person name="Auger A."/>
            <person name="Hainaut M."/>
            <person name="Henrissat B."/>
            <person name="Kim K.-T."/>
            <person name="Lee Y.-H."/>
            <person name="Lespinet O."/>
            <person name="Schwartz D.C."/>
            <person name="Thon M.R."/>
            <person name="O'Connell R.J."/>
        </authorList>
    </citation>
    <scope>NUCLEOTIDE SEQUENCE [LARGE SCALE GENOMIC DNA]</scope>
    <source>
        <strain evidence="3">IMI 349063</strain>
    </source>
</reference>
<gene>
    <name evidence="2" type="ORF">CH63R_06810</name>
</gene>
<dbReference type="KEGG" id="chig:CH63R_06810"/>
<organism evidence="2 3">
    <name type="scientific">Colletotrichum higginsianum (strain IMI 349063)</name>
    <name type="common">Crucifer anthracnose fungus</name>
    <dbReference type="NCBI Taxonomy" id="759273"/>
    <lineage>
        <taxon>Eukaryota</taxon>
        <taxon>Fungi</taxon>
        <taxon>Dikarya</taxon>
        <taxon>Ascomycota</taxon>
        <taxon>Pezizomycotina</taxon>
        <taxon>Sordariomycetes</taxon>
        <taxon>Hypocreomycetidae</taxon>
        <taxon>Glomerellales</taxon>
        <taxon>Glomerellaceae</taxon>
        <taxon>Colletotrichum</taxon>
        <taxon>Colletotrichum destructivum species complex</taxon>
    </lineage>
</organism>
<dbReference type="AlphaFoldDB" id="A0A1B7YH25"/>